<proteinExistence type="predicted"/>
<dbReference type="EMBL" id="MU129004">
    <property type="protein sequence ID" value="KAF9511158.1"/>
    <property type="molecule type" value="Genomic_DNA"/>
</dbReference>
<keyword evidence="4" id="KW-1185">Reference proteome</keyword>
<dbReference type="PANTHER" id="PTHR43153:SF1">
    <property type="entry name" value="ELECTRON TRANSFER FLAVOPROTEIN SUBUNIT ALPHA, MITOCHONDRIAL"/>
    <property type="match status" value="1"/>
</dbReference>
<name>A0A9P6ASJ3_9AGAM</name>
<gene>
    <name evidence="3" type="ORF">BS47DRAFT_1299278</name>
</gene>
<evidence type="ECO:0000256" key="1">
    <source>
        <dbReference type="ARBA" id="ARBA00004173"/>
    </source>
</evidence>
<dbReference type="GO" id="GO:0050660">
    <property type="term" value="F:flavin adenine dinucleotide binding"/>
    <property type="evidence" value="ECO:0007669"/>
    <property type="project" value="InterPro"/>
</dbReference>
<dbReference type="Gene3D" id="3.40.50.1220">
    <property type="entry name" value="TPP-binding domain"/>
    <property type="match status" value="1"/>
</dbReference>
<reference evidence="3" key="1">
    <citation type="journal article" date="2020" name="Nat. Commun.">
        <title>Large-scale genome sequencing of mycorrhizal fungi provides insights into the early evolution of symbiotic traits.</title>
        <authorList>
            <person name="Miyauchi S."/>
            <person name="Kiss E."/>
            <person name="Kuo A."/>
            <person name="Drula E."/>
            <person name="Kohler A."/>
            <person name="Sanchez-Garcia M."/>
            <person name="Morin E."/>
            <person name="Andreopoulos B."/>
            <person name="Barry K.W."/>
            <person name="Bonito G."/>
            <person name="Buee M."/>
            <person name="Carver A."/>
            <person name="Chen C."/>
            <person name="Cichocki N."/>
            <person name="Clum A."/>
            <person name="Culley D."/>
            <person name="Crous P.W."/>
            <person name="Fauchery L."/>
            <person name="Girlanda M."/>
            <person name="Hayes R.D."/>
            <person name="Keri Z."/>
            <person name="LaButti K."/>
            <person name="Lipzen A."/>
            <person name="Lombard V."/>
            <person name="Magnuson J."/>
            <person name="Maillard F."/>
            <person name="Murat C."/>
            <person name="Nolan M."/>
            <person name="Ohm R.A."/>
            <person name="Pangilinan J."/>
            <person name="Pereira M.F."/>
            <person name="Perotto S."/>
            <person name="Peter M."/>
            <person name="Pfister S."/>
            <person name="Riley R."/>
            <person name="Sitrit Y."/>
            <person name="Stielow J.B."/>
            <person name="Szollosi G."/>
            <person name="Zifcakova L."/>
            <person name="Stursova M."/>
            <person name="Spatafora J.W."/>
            <person name="Tedersoo L."/>
            <person name="Vaario L.M."/>
            <person name="Yamada A."/>
            <person name="Yan M."/>
            <person name="Wang P."/>
            <person name="Xu J."/>
            <person name="Bruns T."/>
            <person name="Baldrian P."/>
            <person name="Vilgalys R."/>
            <person name="Dunand C."/>
            <person name="Henrissat B."/>
            <person name="Grigoriev I.V."/>
            <person name="Hibbett D."/>
            <person name="Nagy L.G."/>
            <person name="Martin F.M."/>
        </authorList>
    </citation>
    <scope>NUCLEOTIDE SEQUENCE</scope>
    <source>
        <strain evidence="3">UP504</strain>
    </source>
</reference>
<comment type="subcellular location">
    <subcellularLocation>
        <location evidence="1">Mitochondrion</location>
    </subcellularLocation>
</comment>
<evidence type="ECO:0000256" key="2">
    <source>
        <dbReference type="ARBA" id="ARBA00023128"/>
    </source>
</evidence>
<dbReference type="SUPFAM" id="SSF52467">
    <property type="entry name" value="DHS-like NAD/FAD-binding domain"/>
    <property type="match status" value="1"/>
</dbReference>
<dbReference type="InterPro" id="IPR001308">
    <property type="entry name" value="ETF_a/FixB"/>
</dbReference>
<dbReference type="InterPro" id="IPR029035">
    <property type="entry name" value="DHS-like_NAD/FAD-binding_dom"/>
</dbReference>
<organism evidence="3 4">
    <name type="scientific">Hydnum rufescens UP504</name>
    <dbReference type="NCBI Taxonomy" id="1448309"/>
    <lineage>
        <taxon>Eukaryota</taxon>
        <taxon>Fungi</taxon>
        <taxon>Dikarya</taxon>
        <taxon>Basidiomycota</taxon>
        <taxon>Agaricomycotina</taxon>
        <taxon>Agaricomycetes</taxon>
        <taxon>Cantharellales</taxon>
        <taxon>Hydnaceae</taxon>
        <taxon>Hydnum</taxon>
    </lineage>
</organism>
<feature type="non-terminal residue" evidence="3">
    <location>
        <position position="1"/>
    </location>
</feature>
<evidence type="ECO:0000313" key="3">
    <source>
        <dbReference type="EMBL" id="KAF9511158.1"/>
    </source>
</evidence>
<protein>
    <submittedName>
        <fullName evidence="3">Uncharacterized protein</fullName>
    </submittedName>
</protein>
<dbReference type="GO" id="GO:0033539">
    <property type="term" value="P:fatty acid beta-oxidation using acyl-CoA dehydrogenase"/>
    <property type="evidence" value="ECO:0007669"/>
    <property type="project" value="TreeGrafter"/>
</dbReference>
<dbReference type="Proteomes" id="UP000886523">
    <property type="component" value="Unassembled WGS sequence"/>
</dbReference>
<keyword evidence="2" id="KW-0496">Mitochondrion</keyword>
<dbReference type="GO" id="GO:0009055">
    <property type="term" value="F:electron transfer activity"/>
    <property type="evidence" value="ECO:0007669"/>
    <property type="project" value="InterPro"/>
</dbReference>
<dbReference type="OrthoDB" id="1715808at2759"/>
<dbReference type="GO" id="GO:0005739">
    <property type="term" value="C:mitochondrion"/>
    <property type="evidence" value="ECO:0007669"/>
    <property type="project" value="UniProtKB-SubCell"/>
</dbReference>
<accession>A0A9P6ASJ3</accession>
<dbReference type="AlphaFoldDB" id="A0A9P6ASJ3"/>
<dbReference type="PANTHER" id="PTHR43153">
    <property type="entry name" value="ELECTRON TRANSFER FLAVOPROTEIN ALPHA"/>
    <property type="match status" value="1"/>
</dbReference>
<sequence length="111" mass="11884">SDCPELGTSLRIVLAGKALKNPETFKESLDPLADAPDAVHVASHYLVPDVQTLMYKLSRLGKQLHPVCISAAMQHLEGVKDSKLIVAINNVADVGLVADLYGAVPELVKKL</sequence>
<comment type="caution">
    <text evidence="3">The sequence shown here is derived from an EMBL/GenBank/DDBJ whole genome shotgun (WGS) entry which is preliminary data.</text>
</comment>
<evidence type="ECO:0000313" key="4">
    <source>
        <dbReference type="Proteomes" id="UP000886523"/>
    </source>
</evidence>